<feature type="domain" description="ML-like" evidence="8">
    <location>
        <begin position="22"/>
        <end position="167"/>
    </location>
</feature>
<evidence type="ECO:0000256" key="2">
    <source>
        <dbReference type="ARBA" id="ARBA00010642"/>
    </source>
</evidence>
<evidence type="ECO:0000313" key="10">
    <source>
        <dbReference type="Proteomes" id="UP000005666"/>
    </source>
</evidence>
<proteinExistence type="inferred from homology"/>
<dbReference type="InterPro" id="IPR032800">
    <property type="entry name" value="TRP_N"/>
</dbReference>
<dbReference type="GO" id="GO:0009272">
    <property type="term" value="P:fungal-type cell wall biogenesis"/>
    <property type="evidence" value="ECO:0007669"/>
    <property type="project" value="TreeGrafter"/>
</dbReference>
<sequence length="692" mass="78835">MKFISQYILLGIVIIQQVRSEKHVFTSSLLACMENSQLSSTLFNVTYFPDTRSLYYDIDISTQLSGEIIAELEVFAYGHKVASKQISLCNFKLKQFCPIYPGNIRISSVQELPEEYTEEIPSIAFEVPDIDAYLIAKFYRNDTDFNNGSKQELACIQAFFSNGITVSHVAVQWCSAIFCGLGIMISMVFVAYSKLIFFERISNVALYLLLYFQSVVVISMTHVHRVPPIVQAWVKNFTWSVGLINVNFLQDIFRWYVESTGGNPPLHISSTTTSILTQKRLLKEPDLIKRSANTLYGNTNTLIVKGIERVAYNVGIENTSIVCTVFTNILIFGVFIVIISAVVLIVCYTINKRSKPTNRDISFKYCKQILKEVISKYFMLCFQQLMIFGFWEWTKQDSPAVVLLSVIFVLSSLAIIASLSIRIILASIKSKQKYSNAKVLMYGDEDIFNRYGYFYTMFKFETFWWSYIIILQTLLKAIFIGFLQVSGKAESISIFMIDAIYVILLLIYKPYLDAFTNVLTIVVSVVVLLNSFMFVLFSDLFGQSYSVSAVLGVLFFIVNGLFSIVLFIATIVYIILCLLGERYQRKRKHLESLDVVEDKNKKRIDNEVIVQTNEYTRSTSDDFEEPPHIANQPNANCSSISINGLDSDNWVESLVSLQFGNRENLSVDVPDVSLYGNDDNFNLNNEISSHYI</sequence>
<evidence type="ECO:0000256" key="7">
    <source>
        <dbReference type="SAM" id="Phobius"/>
    </source>
</evidence>
<feature type="transmembrane region" description="Helical" evidence="7">
    <location>
        <begin position="549"/>
        <end position="579"/>
    </location>
</feature>
<keyword evidence="3 7" id="KW-0812">Transmembrane</keyword>
<keyword evidence="5 7" id="KW-1133">Transmembrane helix</keyword>
<evidence type="ECO:0000313" key="9">
    <source>
        <dbReference type="EMBL" id="CCE65076.1"/>
    </source>
</evidence>
<dbReference type="Proteomes" id="UP000005666">
    <property type="component" value="Chromosome 10"/>
</dbReference>
<reference evidence="9 10" key="1">
    <citation type="journal article" date="2011" name="Proc. Natl. Acad. Sci. U.S.A.">
        <title>Evolutionary erosion of yeast sex chromosomes by mating-type switching accidents.</title>
        <authorList>
            <person name="Gordon J.L."/>
            <person name="Armisen D."/>
            <person name="Proux-Wera E."/>
            <person name="Oheigeartaigh S.S."/>
            <person name="Byrne K.P."/>
            <person name="Wolfe K.H."/>
        </authorList>
    </citation>
    <scope>NUCLEOTIDE SEQUENCE [LARGE SCALE GENOMIC DNA]</scope>
    <source>
        <strain evidence="10">ATCC 24235 / CBS 4417 / NBRC 1672 / NRRL Y-8282 / UCD 70-5</strain>
    </source>
</reference>
<dbReference type="Pfam" id="PF06011">
    <property type="entry name" value="TRP"/>
    <property type="match status" value="1"/>
</dbReference>
<dbReference type="KEGG" id="tpf:TPHA_0J02560"/>
<dbReference type="GO" id="GO:0016020">
    <property type="term" value="C:membrane"/>
    <property type="evidence" value="ECO:0007669"/>
    <property type="project" value="UniProtKB-SubCell"/>
</dbReference>
<dbReference type="Pfam" id="PF14558">
    <property type="entry name" value="TRP_N"/>
    <property type="match status" value="1"/>
</dbReference>
<name>G8BYY4_TETPH</name>
<dbReference type="eggNOG" id="ENOG502QSVZ">
    <property type="taxonomic scope" value="Eukaryota"/>
</dbReference>
<feature type="transmembrane region" description="Helical" evidence="7">
    <location>
        <begin position="377"/>
        <end position="394"/>
    </location>
</feature>
<feature type="transmembrane region" description="Helical" evidence="7">
    <location>
        <begin position="329"/>
        <end position="350"/>
    </location>
</feature>
<keyword evidence="10" id="KW-1185">Reference proteome</keyword>
<keyword evidence="4" id="KW-0732">Signal</keyword>
<dbReference type="OrthoDB" id="5212126at2759"/>
<dbReference type="GO" id="GO:0055085">
    <property type="term" value="P:transmembrane transport"/>
    <property type="evidence" value="ECO:0007669"/>
    <property type="project" value="TreeGrafter"/>
</dbReference>
<feature type="transmembrane region" description="Helical" evidence="7">
    <location>
        <begin position="464"/>
        <end position="485"/>
    </location>
</feature>
<feature type="transmembrane region" description="Helical" evidence="7">
    <location>
        <begin position="491"/>
        <end position="508"/>
    </location>
</feature>
<dbReference type="PANTHER" id="PTHR31145">
    <property type="entry name" value="INTEGRAL MEMBRANE PROTEIN (AFU_ORTHOLOGUE AFUA_7G01610)"/>
    <property type="match status" value="1"/>
</dbReference>
<feature type="transmembrane region" description="Helical" evidence="7">
    <location>
        <begin position="400"/>
        <end position="425"/>
    </location>
</feature>
<evidence type="ECO:0000256" key="5">
    <source>
        <dbReference type="ARBA" id="ARBA00022989"/>
    </source>
</evidence>
<evidence type="ECO:0000256" key="6">
    <source>
        <dbReference type="ARBA" id="ARBA00023136"/>
    </source>
</evidence>
<feature type="transmembrane region" description="Helical" evidence="7">
    <location>
        <begin position="170"/>
        <end position="192"/>
    </location>
</feature>
<comment type="subcellular location">
    <subcellularLocation>
        <location evidence="1">Membrane</location>
        <topology evidence="1">Multi-pass membrane protein</topology>
    </subcellularLocation>
</comment>
<evidence type="ECO:0000256" key="4">
    <source>
        <dbReference type="ARBA" id="ARBA00022729"/>
    </source>
</evidence>
<dbReference type="PANTHER" id="PTHR31145:SF4">
    <property type="entry name" value="FLAVIN CARRIER PROTEIN 1-RELATED"/>
    <property type="match status" value="1"/>
</dbReference>
<dbReference type="GeneID" id="11533123"/>
<comment type="similarity">
    <text evidence="2">Belongs to the transient receptor potential (TRP) ion channel family.</text>
</comment>
<dbReference type="SMART" id="SM01320">
    <property type="entry name" value="TRP_N"/>
    <property type="match status" value="1"/>
</dbReference>
<evidence type="ECO:0000259" key="8">
    <source>
        <dbReference type="SMART" id="SM01320"/>
    </source>
</evidence>
<keyword evidence="6 7" id="KW-0472">Membrane</keyword>
<dbReference type="InterPro" id="IPR010308">
    <property type="entry name" value="TRP_C"/>
</dbReference>
<dbReference type="InterPro" id="IPR040241">
    <property type="entry name" value="TRP_Flc/Pkd2-like"/>
</dbReference>
<evidence type="ECO:0000256" key="3">
    <source>
        <dbReference type="ARBA" id="ARBA00022692"/>
    </source>
</evidence>
<feature type="transmembrane region" description="Helical" evidence="7">
    <location>
        <begin position="204"/>
        <end position="223"/>
    </location>
</feature>
<protein>
    <recommendedName>
        <fullName evidence="8">ML-like domain-containing protein</fullName>
    </recommendedName>
</protein>
<evidence type="ECO:0000256" key="1">
    <source>
        <dbReference type="ARBA" id="ARBA00004141"/>
    </source>
</evidence>
<dbReference type="RefSeq" id="XP_003687510.1">
    <property type="nucleotide sequence ID" value="XM_003687462.1"/>
</dbReference>
<dbReference type="EMBL" id="HE612865">
    <property type="protein sequence ID" value="CCE65076.1"/>
    <property type="molecule type" value="Genomic_DNA"/>
</dbReference>
<gene>
    <name evidence="9" type="primary">TPHA0J02560</name>
    <name evidence="9" type="ordered locus">TPHA_0J02560</name>
</gene>
<accession>G8BYY4</accession>
<organism evidence="9 10">
    <name type="scientific">Tetrapisispora phaffii (strain ATCC 24235 / CBS 4417 / NBRC 1672 / NRRL Y-8282 / UCD 70-5)</name>
    <name type="common">Yeast</name>
    <name type="synonym">Fabospora phaffii</name>
    <dbReference type="NCBI Taxonomy" id="1071381"/>
    <lineage>
        <taxon>Eukaryota</taxon>
        <taxon>Fungi</taxon>
        <taxon>Dikarya</taxon>
        <taxon>Ascomycota</taxon>
        <taxon>Saccharomycotina</taxon>
        <taxon>Saccharomycetes</taxon>
        <taxon>Saccharomycetales</taxon>
        <taxon>Saccharomycetaceae</taxon>
        <taxon>Tetrapisispora</taxon>
    </lineage>
</organism>
<dbReference type="HOGENOM" id="CLU_010226_1_0_1"/>
<feature type="transmembrane region" description="Helical" evidence="7">
    <location>
        <begin position="515"/>
        <end position="537"/>
    </location>
</feature>
<dbReference type="AlphaFoldDB" id="G8BYY4"/>
<dbReference type="STRING" id="1071381.G8BYY4"/>